<dbReference type="InterPro" id="IPR006675">
    <property type="entry name" value="HDIG_dom"/>
</dbReference>
<dbReference type="Gene3D" id="1.10.3210.10">
    <property type="entry name" value="Hypothetical protein af1432"/>
    <property type="match status" value="2"/>
</dbReference>
<dbReference type="PROSITE" id="PS51832">
    <property type="entry name" value="HD_GYP"/>
    <property type="match status" value="2"/>
</dbReference>
<reference evidence="2 3" key="1">
    <citation type="submission" date="2017-03" db="EMBL/GenBank/DDBJ databases">
        <title>Genome sequence of Clostridium hungatei DSM 14427.</title>
        <authorList>
            <person name="Poehlein A."/>
            <person name="Daniel R."/>
        </authorList>
    </citation>
    <scope>NUCLEOTIDE SEQUENCE [LARGE SCALE GENOMIC DNA]</scope>
    <source>
        <strain evidence="2 3">DSM 14427</strain>
    </source>
</reference>
<organism evidence="2 3">
    <name type="scientific">Ruminiclostridium hungatei</name>
    <name type="common">Clostridium hungatei</name>
    <dbReference type="NCBI Taxonomy" id="48256"/>
    <lineage>
        <taxon>Bacteria</taxon>
        <taxon>Bacillati</taxon>
        <taxon>Bacillota</taxon>
        <taxon>Clostridia</taxon>
        <taxon>Eubacteriales</taxon>
        <taxon>Oscillospiraceae</taxon>
        <taxon>Ruminiclostridium</taxon>
    </lineage>
</organism>
<accession>A0A1V4SDY3</accession>
<dbReference type="InterPro" id="IPR037522">
    <property type="entry name" value="HD_GYP_dom"/>
</dbReference>
<keyword evidence="3" id="KW-1185">Reference proteome</keyword>
<dbReference type="PANTHER" id="PTHR43155:SF1">
    <property type="entry name" value="3'3'-CGAMP-SPECIFIC PHOSPHODIESTERASE 1"/>
    <property type="match status" value="1"/>
</dbReference>
<evidence type="ECO:0000259" key="1">
    <source>
        <dbReference type="PROSITE" id="PS51832"/>
    </source>
</evidence>
<name>A0A1V4SDY3_RUMHU</name>
<dbReference type="OrthoDB" id="9804747at2"/>
<dbReference type="SMART" id="SM00471">
    <property type="entry name" value="HDc"/>
    <property type="match status" value="2"/>
</dbReference>
<dbReference type="STRING" id="48256.CLHUN_40390"/>
<dbReference type="Proteomes" id="UP000191554">
    <property type="component" value="Unassembled WGS sequence"/>
</dbReference>
<dbReference type="InterPro" id="IPR006674">
    <property type="entry name" value="HD_domain"/>
</dbReference>
<proteinExistence type="predicted"/>
<gene>
    <name evidence="2" type="primary">rpfG_9</name>
    <name evidence="2" type="ORF">CLHUN_40390</name>
</gene>
<dbReference type="SUPFAM" id="SSF109604">
    <property type="entry name" value="HD-domain/PDEase-like"/>
    <property type="match status" value="2"/>
</dbReference>
<dbReference type="RefSeq" id="WP_080066495.1">
    <property type="nucleotide sequence ID" value="NZ_MZGX01000034.1"/>
</dbReference>
<dbReference type="CDD" id="cd00077">
    <property type="entry name" value="HDc"/>
    <property type="match status" value="2"/>
</dbReference>
<evidence type="ECO:0000313" key="2">
    <source>
        <dbReference type="EMBL" id="OPX42132.1"/>
    </source>
</evidence>
<dbReference type="InterPro" id="IPR003607">
    <property type="entry name" value="HD/PDEase_dom"/>
</dbReference>
<dbReference type="Pfam" id="PF13487">
    <property type="entry name" value="HD_5"/>
    <property type="match status" value="1"/>
</dbReference>
<sequence length="445" mass="50464">MEFQIPIINMVLSLSGAVDLIDPSLTNHHKRVAYIAYSIAKEMNYSELELKDIVLAGLLHDCGAVNLSERSSLFEFDYGNSALQRHSHGYKGWFILSDSQELKAAAEIIKFHHVFWEEEAEGYLDAYKIPRASHILHLADRIDILINRNMEILNQRKFIVCQIENRNGTVFMPEAVEAFKVLAPKPYFWFDIVTPYIDELIRNELSSYVVTLNNQSLFEFANVAHRIIDFRSKFTATHSIGVATSASSLAAKLGFSGEDCELMHCAGLMHDLGKLSISENILEKPGPLNRHEYNVIKSHTYHTYRIINSMPGLDKVRDWAAFHHEKLDGTGYPFGLGADKLTLGSRILAVSDMFTALTEERPYRKALSVEAATDIIMNTRGLDPDVKACLYKNLEEINEVRKISQENIFVSCHEVLNSEYGFLNSKLKPCRHTKISNIMNFKVTG</sequence>
<evidence type="ECO:0000313" key="3">
    <source>
        <dbReference type="Proteomes" id="UP000191554"/>
    </source>
</evidence>
<dbReference type="Pfam" id="PF01966">
    <property type="entry name" value="HD"/>
    <property type="match status" value="1"/>
</dbReference>
<dbReference type="EMBL" id="MZGX01000034">
    <property type="protein sequence ID" value="OPX42132.1"/>
    <property type="molecule type" value="Genomic_DNA"/>
</dbReference>
<dbReference type="AlphaFoldDB" id="A0A1V4SDY3"/>
<dbReference type="GO" id="GO:0071111">
    <property type="term" value="F:cyclic-guanylate-specific phosphodiesterase activity"/>
    <property type="evidence" value="ECO:0007669"/>
    <property type="project" value="UniProtKB-EC"/>
</dbReference>
<dbReference type="PANTHER" id="PTHR43155">
    <property type="entry name" value="CYCLIC DI-GMP PHOSPHODIESTERASE PA4108-RELATED"/>
    <property type="match status" value="1"/>
</dbReference>
<feature type="domain" description="HD-GYP" evidence="1">
    <location>
        <begin position="213"/>
        <end position="406"/>
    </location>
</feature>
<feature type="domain" description="HD-GYP" evidence="1">
    <location>
        <begin position="3"/>
        <end position="195"/>
    </location>
</feature>
<dbReference type="EC" id="3.1.4.52" evidence="2"/>
<protein>
    <submittedName>
        <fullName evidence="2">Cyclic di-GMP phosphodiesterase response regulator RpfG</fullName>
        <ecNumber evidence="2">3.1.4.52</ecNumber>
    </submittedName>
</protein>
<dbReference type="NCBIfam" id="TIGR00277">
    <property type="entry name" value="HDIG"/>
    <property type="match status" value="1"/>
</dbReference>
<comment type="caution">
    <text evidence="2">The sequence shown here is derived from an EMBL/GenBank/DDBJ whole genome shotgun (WGS) entry which is preliminary data.</text>
</comment>
<keyword evidence="2" id="KW-0378">Hydrolase</keyword>